<dbReference type="Proteomes" id="UP001630127">
    <property type="component" value="Unassembled WGS sequence"/>
</dbReference>
<reference evidence="2 3" key="1">
    <citation type="submission" date="2024-11" db="EMBL/GenBank/DDBJ databases">
        <title>A near-complete genome assembly of Cinchona calisaya.</title>
        <authorList>
            <person name="Lian D.C."/>
            <person name="Zhao X.W."/>
            <person name="Wei L."/>
        </authorList>
    </citation>
    <scope>NUCLEOTIDE SEQUENCE [LARGE SCALE GENOMIC DNA]</scope>
    <source>
        <tissue evidence="2">Nenye</tissue>
    </source>
</reference>
<dbReference type="EMBL" id="JBJUIK010000017">
    <property type="protein sequence ID" value="KAL3498996.1"/>
    <property type="molecule type" value="Genomic_DNA"/>
</dbReference>
<name>A0ABD2XUD6_9GENT</name>
<feature type="region of interest" description="Disordered" evidence="1">
    <location>
        <begin position="1"/>
        <end position="22"/>
    </location>
</feature>
<accession>A0ABD2XUD6</accession>
<evidence type="ECO:0000313" key="3">
    <source>
        <dbReference type="Proteomes" id="UP001630127"/>
    </source>
</evidence>
<gene>
    <name evidence="2" type="ORF">ACH5RR_041728</name>
</gene>
<dbReference type="AlphaFoldDB" id="A0ABD2XUD6"/>
<comment type="caution">
    <text evidence="2">The sequence shown here is derived from an EMBL/GenBank/DDBJ whole genome shotgun (WGS) entry which is preliminary data.</text>
</comment>
<organism evidence="2 3">
    <name type="scientific">Cinchona calisaya</name>
    <dbReference type="NCBI Taxonomy" id="153742"/>
    <lineage>
        <taxon>Eukaryota</taxon>
        <taxon>Viridiplantae</taxon>
        <taxon>Streptophyta</taxon>
        <taxon>Embryophyta</taxon>
        <taxon>Tracheophyta</taxon>
        <taxon>Spermatophyta</taxon>
        <taxon>Magnoliopsida</taxon>
        <taxon>eudicotyledons</taxon>
        <taxon>Gunneridae</taxon>
        <taxon>Pentapetalae</taxon>
        <taxon>asterids</taxon>
        <taxon>lamiids</taxon>
        <taxon>Gentianales</taxon>
        <taxon>Rubiaceae</taxon>
        <taxon>Cinchonoideae</taxon>
        <taxon>Cinchoneae</taxon>
        <taxon>Cinchona</taxon>
    </lineage>
</organism>
<evidence type="ECO:0000313" key="2">
    <source>
        <dbReference type="EMBL" id="KAL3498996.1"/>
    </source>
</evidence>
<keyword evidence="3" id="KW-1185">Reference proteome</keyword>
<protein>
    <submittedName>
        <fullName evidence="2">Uncharacterized protein</fullName>
    </submittedName>
</protein>
<evidence type="ECO:0000256" key="1">
    <source>
        <dbReference type="SAM" id="MobiDB-lite"/>
    </source>
</evidence>
<proteinExistence type="predicted"/>
<sequence length="145" mass="17000">MERWHGEGRRRKAGEEKEKKKGRWWEKGIEEGRLWGKEAKEKGVQWRRREGGQMEEGEGEIYYVSPGLRSIRHFGGKDLRSSPHDDFLLDMIISVDLICFDGLDIIWPSNLSWKCCTLTRAVGKFLRRWSELTPPVAAGHHWLRP</sequence>